<evidence type="ECO:0000313" key="8">
    <source>
        <dbReference type="EMBL" id="KKN25219.1"/>
    </source>
</evidence>
<evidence type="ECO:0000256" key="1">
    <source>
        <dbReference type="ARBA" id="ARBA00004496"/>
    </source>
</evidence>
<accession>A0A0F9P585</accession>
<keyword evidence="5" id="KW-0067">ATP-binding</keyword>
<evidence type="ECO:0000256" key="6">
    <source>
        <dbReference type="ARBA" id="ARBA00039970"/>
    </source>
</evidence>
<evidence type="ECO:0000256" key="4">
    <source>
        <dbReference type="ARBA" id="ARBA00022741"/>
    </source>
</evidence>
<dbReference type="Pfam" id="PF02562">
    <property type="entry name" value="PhoH"/>
    <property type="match status" value="1"/>
</dbReference>
<evidence type="ECO:0000256" key="5">
    <source>
        <dbReference type="ARBA" id="ARBA00022840"/>
    </source>
</evidence>
<keyword evidence="3" id="KW-0963">Cytoplasm</keyword>
<dbReference type="InterPro" id="IPR027417">
    <property type="entry name" value="P-loop_NTPase"/>
</dbReference>
<comment type="caution">
    <text evidence="8">The sequence shown here is derived from an EMBL/GenBank/DDBJ whole genome shotgun (WGS) entry which is preliminary data.</text>
</comment>
<keyword evidence="4" id="KW-0547">Nucleotide-binding</keyword>
<feature type="domain" description="PhoH-like protein" evidence="7">
    <location>
        <begin position="35"/>
        <end position="237"/>
    </location>
</feature>
<protein>
    <recommendedName>
        <fullName evidence="6">PhoH-like protein</fullName>
    </recommendedName>
</protein>
<evidence type="ECO:0000259" key="7">
    <source>
        <dbReference type="Pfam" id="PF02562"/>
    </source>
</evidence>
<dbReference type="AlphaFoldDB" id="A0A0F9P585"/>
<dbReference type="GO" id="GO:0005829">
    <property type="term" value="C:cytosol"/>
    <property type="evidence" value="ECO:0007669"/>
    <property type="project" value="TreeGrafter"/>
</dbReference>
<gene>
    <name evidence="8" type="ORF">LCGC14_0887000</name>
</gene>
<dbReference type="EMBL" id="LAZR01002820">
    <property type="protein sequence ID" value="KKN25219.1"/>
    <property type="molecule type" value="Genomic_DNA"/>
</dbReference>
<dbReference type="InterPro" id="IPR003714">
    <property type="entry name" value="PhoH"/>
</dbReference>
<evidence type="ECO:0000256" key="2">
    <source>
        <dbReference type="ARBA" id="ARBA00010393"/>
    </source>
</evidence>
<comment type="subcellular location">
    <subcellularLocation>
        <location evidence="1">Cytoplasm</location>
    </subcellularLocation>
</comment>
<evidence type="ECO:0000256" key="3">
    <source>
        <dbReference type="ARBA" id="ARBA00022490"/>
    </source>
</evidence>
<dbReference type="GO" id="GO:0005524">
    <property type="term" value="F:ATP binding"/>
    <property type="evidence" value="ECO:0007669"/>
    <property type="project" value="UniProtKB-KW"/>
</dbReference>
<dbReference type="InterPro" id="IPR051451">
    <property type="entry name" value="PhoH2-like"/>
</dbReference>
<dbReference type="PANTHER" id="PTHR30473:SF1">
    <property type="entry name" value="PHOH-LIKE PROTEIN"/>
    <property type="match status" value="1"/>
</dbReference>
<proteinExistence type="inferred from homology"/>
<reference evidence="8" key="1">
    <citation type="journal article" date="2015" name="Nature">
        <title>Complex archaea that bridge the gap between prokaryotes and eukaryotes.</title>
        <authorList>
            <person name="Spang A."/>
            <person name="Saw J.H."/>
            <person name="Jorgensen S.L."/>
            <person name="Zaremba-Niedzwiedzka K."/>
            <person name="Martijn J."/>
            <person name="Lind A.E."/>
            <person name="van Eijk R."/>
            <person name="Schleper C."/>
            <person name="Guy L."/>
            <person name="Ettema T.J."/>
        </authorList>
    </citation>
    <scope>NUCLEOTIDE SEQUENCE</scope>
</reference>
<dbReference type="PANTHER" id="PTHR30473">
    <property type="entry name" value="PROTEIN PHOH"/>
    <property type="match status" value="1"/>
</dbReference>
<comment type="similarity">
    <text evidence="2">Belongs to the PhoH family.</text>
</comment>
<organism evidence="8">
    <name type="scientific">marine sediment metagenome</name>
    <dbReference type="NCBI Taxonomy" id="412755"/>
    <lineage>
        <taxon>unclassified sequences</taxon>
        <taxon>metagenomes</taxon>
        <taxon>ecological metagenomes</taxon>
    </lineage>
</organism>
<dbReference type="SUPFAM" id="SSF52540">
    <property type="entry name" value="P-loop containing nucleoside triphosphate hydrolases"/>
    <property type="match status" value="1"/>
</dbReference>
<name>A0A0F9P585_9ZZZZ</name>
<sequence length="240" mass="27399">MSRRKFKNSKKYNSKIIQFEERNTPKRSRKKRVEIIPRSLAQEEYIFSITDCAVTFGIGPAGTGKTLIATLMAIQSLKDGETERIVVTRPAVSVDEQHGFLPGDITAKMAPWTRPIFDVFEEYYHPKQIKQMLEDGTIEIAPLAYMRGRTFHNSFIVADEMQNATPNQMKMVLTRIGQGSKMVITGDLNQHDRGFEENGLKDFTKRIDKNSENISVVKFTKNDIERSPVVAEILDTYGEF</sequence>
<dbReference type="Gene3D" id="3.40.50.300">
    <property type="entry name" value="P-loop containing nucleotide triphosphate hydrolases"/>
    <property type="match status" value="1"/>
</dbReference>